<dbReference type="RefSeq" id="WP_250867799.1">
    <property type="nucleotide sequence ID" value="NZ_JAGSOI010000015.1"/>
</dbReference>
<organism evidence="1 2">
    <name type="scientific">Methanococcoides seepicolus</name>
    <dbReference type="NCBI Taxonomy" id="2828780"/>
    <lineage>
        <taxon>Archaea</taxon>
        <taxon>Methanobacteriati</taxon>
        <taxon>Methanobacteriota</taxon>
        <taxon>Stenosarchaea group</taxon>
        <taxon>Methanomicrobia</taxon>
        <taxon>Methanosarcinales</taxon>
        <taxon>Methanosarcinaceae</taxon>
        <taxon>Methanococcoides</taxon>
    </lineage>
</organism>
<gene>
    <name evidence="1" type="ORF">KDK67_05285</name>
</gene>
<evidence type="ECO:0000313" key="2">
    <source>
        <dbReference type="Proteomes" id="UP001056766"/>
    </source>
</evidence>
<dbReference type="AlphaFoldDB" id="A0A9E4ZF29"/>
<reference evidence="1" key="1">
    <citation type="journal article" date="2021" name="mSystems">
        <title>Bacteria and Archaea Synergistically Convert Glycine Betaine to Biogenic Methane in the Formosa Cold Seep of the South China Sea.</title>
        <authorList>
            <person name="Li L."/>
            <person name="Zhang W."/>
            <person name="Zhang S."/>
            <person name="Song L."/>
            <person name="Sun Q."/>
            <person name="Zhang H."/>
            <person name="Xiang H."/>
            <person name="Dong X."/>
        </authorList>
    </citation>
    <scope>NUCLEOTIDE SEQUENCE</scope>
    <source>
        <strain evidence="1">LLY</strain>
    </source>
</reference>
<name>A0A9E4ZF29_9EURY</name>
<dbReference type="Proteomes" id="UP001056766">
    <property type="component" value="Unassembled WGS sequence"/>
</dbReference>
<comment type="caution">
    <text evidence="1">The sequence shown here is derived from an EMBL/GenBank/DDBJ whole genome shotgun (WGS) entry which is preliminary data.</text>
</comment>
<dbReference type="Pfam" id="PF02593">
    <property type="entry name" value="DUF166"/>
    <property type="match status" value="1"/>
</dbReference>
<evidence type="ECO:0000313" key="1">
    <source>
        <dbReference type="EMBL" id="MCM1986416.1"/>
    </source>
</evidence>
<accession>A0A9E4ZF29</accession>
<reference evidence="1" key="2">
    <citation type="submission" date="2021-04" db="EMBL/GenBank/DDBJ databases">
        <authorList>
            <person name="Dong X."/>
        </authorList>
    </citation>
    <scope>NUCLEOTIDE SEQUENCE</scope>
    <source>
        <strain evidence="1">LLY</strain>
    </source>
</reference>
<dbReference type="EMBL" id="JAGSOI010000015">
    <property type="protein sequence ID" value="MCM1986416.1"/>
    <property type="molecule type" value="Genomic_DNA"/>
</dbReference>
<proteinExistence type="predicted"/>
<keyword evidence="2" id="KW-1185">Reference proteome</keyword>
<dbReference type="InterPro" id="IPR003745">
    <property type="entry name" value="DUF166"/>
</dbReference>
<protein>
    <submittedName>
        <fullName evidence="1">DUF166 domain-containing protein</fullName>
    </submittedName>
</protein>
<sequence>MRISFYYNGEFGKKVIGNIVNSSTFCTSCGDLCDHCRELKRSHADSIVDIYEFPDDLPEFIDDPFDHIPKNVGECDILIAMDLHPDIFSVLPEIAANAKAKAVIAPVEVPKLAPAGLVQQVKEKLESAGIDCEFPKPFCSLTKTGKTLIDEFVDMGFGRPLLRIGIDPDRRIFSHVQVLRDAPCGSTWYVAKKLRWTDIEDYKEIVSGAHHAYPCTASMDKDTQLKDTILHEAGYIIRGSVEEASGFKKE</sequence>